<accession>A0A495XWQ6</accession>
<feature type="domain" description="CoA-binding" evidence="1">
    <location>
        <begin position="20"/>
        <end position="119"/>
    </location>
</feature>
<dbReference type="RefSeq" id="WP_121031028.1">
    <property type="nucleotide sequence ID" value="NZ_JACHVT010000001.1"/>
</dbReference>
<comment type="caution">
    <text evidence="3">The sequence shown here is derived from an EMBL/GenBank/DDBJ whole genome shotgun (WGS) entry which is preliminary data.</text>
</comment>
<organism evidence="3 4">
    <name type="scientific">Terracoccus luteus</name>
    <dbReference type="NCBI Taxonomy" id="53356"/>
    <lineage>
        <taxon>Bacteria</taxon>
        <taxon>Bacillati</taxon>
        <taxon>Actinomycetota</taxon>
        <taxon>Actinomycetes</taxon>
        <taxon>Micrococcales</taxon>
        <taxon>Intrasporangiaceae</taxon>
        <taxon>Terracoccus</taxon>
    </lineage>
</organism>
<dbReference type="InterPro" id="IPR003781">
    <property type="entry name" value="CoA-bd"/>
</dbReference>
<evidence type="ECO:0000259" key="1">
    <source>
        <dbReference type="SMART" id="SM00881"/>
    </source>
</evidence>
<dbReference type="EMBL" id="RBXT01000001">
    <property type="protein sequence ID" value="RKT77264.1"/>
    <property type="molecule type" value="Genomic_DNA"/>
</dbReference>
<dbReference type="Proteomes" id="UP000590811">
    <property type="component" value="Unassembled WGS sequence"/>
</dbReference>
<dbReference type="PANTHER" id="PTHR33303:SF2">
    <property type="entry name" value="COA-BINDING DOMAIN-CONTAINING PROTEIN"/>
    <property type="match status" value="1"/>
</dbReference>
<evidence type="ECO:0000313" key="5">
    <source>
        <dbReference type="Proteomes" id="UP000590811"/>
    </source>
</evidence>
<evidence type="ECO:0000313" key="2">
    <source>
        <dbReference type="EMBL" id="MBB2985478.1"/>
    </source>
</evidence>
<dbReference type="Pfam" id="PF13380">
    <property type="entry name" value="CoA_binding_2"/>
    <property type="match status" value="1"/>
</dbReference>
<dbReference type="OrthoDB" id="9804695at2"/>
<dbReference type="Gene3D" id="3.40.50.720">
    <property type="entry name" value="NAD(P)-binding Rossmann-like Domain"/>
    <property type="match status" value="1"/>
</dbReference>
<name>A0A495XWQ6_9MICO</name>
<sequence>MTTTPATTRHNDPDDIRDLLMTPATWAVVGLGANPDRTAYSVSLWLQRELGMRLLPVHPSGATVHGAPGVRSLSEIPDGTVVKVVDCFVNSDRVGAVVDEAIEQRERLGIEALWLQLGVVDEEAARRAQAAGLTVVMDTCPKIEYPRLRPGDGADAVTG</sequence>
<dbReference type="PANTHER" id="PTHR33303">
    <property type="entry name" value="CYTOPLASMIC PROTEIN-RELATED"/>
    <property type="match status" value="1"/>
</dbReference>
<protein>
    <recommendedName>
        <fullName evidence="1">CoA-binding domain-containing protein</fullName>
    </recommendedName>
</protein>
<dbReference type="AlphaFoldDB" id="A0A495XWQ6"/>
<evidence type="ECO:0000313" key="3">
    <source>
        <dbReference type="EMBL" id="RKT77264.1"/>
    </source>
</evidence>
<dbReference type="SMART" id="SM00881">
    <property type="entry name" value="CoA_binding"/>
    <property type="match status" value="1"/>
</dbReference>
<gene>
    <name evidence="3" type="ORF">DFJ68_0684</name>
    <name evidence="2" type="ORF">FHW14_000618</name>
</gene>
<reference evidence="3 4" key="1">
    <citation type="submission" date="2018-10" db="EMBL/GenBank/DDBJ databases">
        <title>Sequencing the genomes of 1000 actinobacteria strains.</title>
        <authorList>
            <person name="Klenk H.-P."/>
        </authorList>
    </citation>
    <scope>NUCLEOTIDE SEQUENCE [LARGE SCALE GENOMIC DNA]</scope>
    <source>
        <strain evidence="3 4">DSM 44267</strain>
    </source>
</reference>
<evidence type="ECO:0000313" key="4">
    <source>
        <dbReference type="Proteomes" id="UP000278440"/>
    </source>
</evidence>
<dbReference type="Proteomes" id="UP000278440">
    <property type="component" value="Unassembled WGS sequence"/>
</dbReference>
<dbReference type="InterPro" id="IPR036291">
    <property type="entry name" value="NAD(P)-bd_dom_sf"/>
</dbReference>
<dbReference type="SUPFAM" id="SSF51735">
    <property type="entry name" value="NAD(P)-binding Rossmann-fold domains"/>
    <property type="match status" value="1"/>
</dbReference>
<reference evidence="2 5" key="2">
    <citation type="submission" date="2020-08" db="EMBL/GenBank/DDBJ databases">
        <title>Genomic Encyclopedia of Type Strains, Phase IV (KMG-V): Genome sequencing to study the core and pangenomes of soil and plant-associated prokaryotes.</title>
        <authorList>
            <person name="Whitman W."/>
        </authorList>
    </citation>
    <scope>NUCLEOTIDE SEQUENCE [LARGE SCALE GENOMIC DNA]</scope>
    <source>
        <strain evidence="2 5">B3ACCR2</strain>
    </source>
</reference>
<dbReference type="EMBL" id="JACHVT010000001">
    <property type="protein sequence ID" value="MBB2985478.1"/>
    <property type="molecule type" value="Genomic_DNA"/>
</dbReference>
<keyword evidence="4" id="KW-1185">Reference proteome</keyword>
<proteinExistence type="predicted"/>